<accession>A0ABU2QSJ4</accession>
<dbReference type="Proteomes" id="UP001180503">
    <property type="component" value="Unassembled WGS sequence"/>
</dbReference>
<feature type="non-terminal residue" evidence="1">
    <location>
        <position position="1"/>
    </location>
</feature>
<name>A0ABU2QSJ4_9ACTN</name>
<evidence type="ECO:0000313" key="2">
    <source>
        <dbReference type="Proteomes" id="UP001180503"/>
    </source>
</evidence>
<dbReference type="RefSeq" id="WP_311711922.1">
    <property type="nucleotide sequence ID" value="NZ_JAVRFB010000571.1"/>
</dbReference>
<comment type="caution">
    <text evidence="1">The sequence shown here is derived from an EMBL/GenBank/DDBJ whole genome shotgun (WGS) entry which is preliminary data.</text>
</comment>
<reference evidence="2" key="1">
    <citation type="submission" date="2023-07" db="EMBL/GenBank/DDBJ databases">
        <title>30 novel species of actinomycetes from the DSMZ collection.</title>
        <authorList>
            <person name="Nouioui I."/>
        </authorList>
    </citation>
    <scope>NUCLEOTIDE SEQUENCE [LARGE SCALE GENOMIC DNA]</scope>
    <source>
        <strain evidence="2">DSM 41635</strain>
    </source>
</reference>
<dbReference type="EMBL" id="JAVRFB010000571">
    <property type="protein sequence ID" value="MDT0407320.1"/>
    <property type="molecule type" value="Genomic_DNA"/>
</dbReference>
<proteinExistence type="predicted"/>
<gene>
    <name evidence="1" type="ORF">RM528_36380</name>
</gene>
<protein>
    <submittedName>
        <fullName evidence="1">Uncharacterized protein</fullName>
    </submittedName>
</protein>
<evidence type="ECO:0000313" key="1">
    <source>
        <dbReference type="EMBL" id="MDT0407320.1"/>
    </source>
</evidence>
<sequence>PRIATPPIRRRGCDFILIPFRARMLFDISCTAVTLAHDDLITATETSQSAHYGKPVRELCLALEDIALQHI</sequence>
<organism evidence="1 2">
    <name type="scientific">Streptomyces edwardsiae</name>
    <dbReference type="NCBI Taxonomy" id="3075527"/>
    <lineage>
        <taxon>Bacteria</taxon>
        <taxon>Bacillati</taxon>
        <taxon>Actinomycetota</taxon>
        <taxon>Actinomycetes</taxon>
        <taxon>Kitasatosporales</taxon>
        <taxon>Streptomycetaceae</taxon>
        <taxon>Streptomyces</taxon>
    </lineage>
</organism>